<evidence type="ECO:0000256" key="8">
    <source>
        <dbReference type="ARBA" id="ARBA00023136"/>
    </source>
</evidence>
<keyword evidence="12" id="KW-0449">Lipoprotein</keyword>
<organism evidence="12">
    <name type="scientific">Arthrobacter sp. AK-1</name>
    <dbReference type="NCBI Taxonomy" id="415095"/>
    <lineage>
        <taxon>Bacteria</taxon>
        <taxon>Bacillati</taxon>
        <taxon>Actinomycetota</taxon>
        <taxon>Actinomycetes</taxon>
        <taxon>Micrococcales</taxon>
        <taxon>Micrococcaceae</taxon>
        <taxon>Arthrobacter</taxon>
    </lineage>
</organism>
<keyword evidence="8 9" id="KW-0472">Membrane</keyword>
<feature type="transmembrane region" description="Helical" evidence="9">
    <location>
        <begin position="88"/>
        <end position="104"/>
    </location>
</feature>
<dbReference type="NCBIfam" id="TIGR00077">
    <property type="entry name" value="lspA"/>
    <property type="match status" value="1"/>
</dbReference>
<dbReference type="InterPro" id="IPR001872">
    <property type="entry name" value="Peptidase_A8"/>
</dbReference>
<evidence type="ECO:0000256" key="5">
    <source>
        <dbReference type="ARBA" id="ARBA00022750"/>
    </source>
</evidence>
<comment type="pathway">
    <text evidence="9">Protein modification; lipoprotein biosynthesis (signal peptide cleavage).</text>
</comment>
<evidence type="ECO:0000256" key="6">
    <source>
        <dbReference type="ARBA" id="ARBA00022801"/>
    </source>
</evidence>
<proteinExistence type="inferred from homology"/>
<keyword evidence="2 9" id="KW-1003">Cell membrane</keyword>
<dbReference type="PANTHER" id="PTHR33695">
    <property type="entry name" value="LIPOPROTEIN SIGNAL PEPTIDASE"/>
    <property type="match status" value="1"/>
</dbReference>
<dbReference type="EMBL" id="EF495211">
    <property type="protein sequence ID" value="ABR66948.1"/>
    <property type="molecule type" value="Genomic_DNA"/>
</dbReference>
<evidence type="ECO:0000256" key="9">
    <source>
        <dbReference type="HAMAP-Rule" id="MF_00161"/>
    </source>
</evidence>
<keyword evidence="5 9" id="KW-0064">Aspartyl protease</keyword>
<keyword evidence="12" id="KW-0614">Plasmid</keyword>
<dbReference type="PANTHER" id="PTHR33695:SF1">
    <property type="entry name" value="LIPOPROTEIN SIGNAL PEPTIDASE"/>
    <property type="match status" value="1"/>
</dbReference>
<dbReference type="GO" id="GO:0006508">
    <property type="term" value="P:proteolysis"/>
    <property type="evidence" value="ECO:0007669"/>
    <property type="project" value="UniProtKB-KW"/>
</dbReference>
<dbReference type="EC" id="3.4.23.36" evidence="9"/>
<feature type="transmembrane region" description="Helical" evidence="9">
    <location>
        <begin position="50"/>
        <end position="76"/>
    </location>
</feature>
<name>A6YFE4_9MICC</name>
<feature type="transmembrane region" description="Helical" evidence="9">
    <location>
        <begin position="124"/>
        <end position="143"/>
    </location>
</feature>
<comment type="catalytic activity">
    <reaction evidence="9 10">
        <text>Release of signal peptides from bacterial membrane prolipoproteins. Hydrolyzes -Xaa-Yaa-Zaa-|-(S,diacylglyceryl)Cys-, in which Xaa is hydrophobic (preferably Leu), and Yaa (Ala or Ser) and Zaa (Gly or Ala) have small, neutral side chains.</text>
        <dbReference type="EC" id="3.4.23.36"/>
    </reaction>
</comment>
<protein>
    <recommendedName>
        <fullName evidence="9">Lipoprotein signal peptidase</fullName>
        <ecNumber evidence="9">3.4.23.36</ecNumber>
    </recommendedName>
    <alternativeName>
        <fullName evidence="9">Prolipoprotein signal peptidase</fullName>
    </alternativeName>
    <alternativeName>
        <fullName evidence="9">Signal peptidase II</fullName>
        <shortName evidence="9">SPase II</shortName>
    </alternativeName>
</protein>
<comment type="caution">
    <text evidence="9">Lacks conserved residue(s) required for the propagation of feature annotation.</text>
</comment>
<evidence type="ECO:0000256" key="4">
    <source>
        <dbReference type="ARBA" id="ARBA00022692"/>
    </source>
</evidence>
<dbReference type="GO" id="GO:0005886">
    <property type="term" value="C:plasma membrane"/>
    <property type="evidence" value="ECO:0007669"/>
    <property type="project" value="UniProtKB-SubCell"/>
</dbReference>
<reference evidence="12" key="1">
    <citation type="submission" date="2007-03" db="EMBL/GenBank/DDBJ databases">
        <authorList>
            <person name="Jerke K.H."/>
            <person name="Nakatsu C.H."/>
            <person name="Konopka A.E."/>
        </authorList>
    </citation>
    <scope>NUCLEOTIDE SEQUENCE</scope>
    <source>
        <strain evidence="12">AK-1</strain>
        <plasmid evidence="12">pSI-1</plasmid>
    </source>
</reference>
<comment type="similarity">
    <text evidence="1 9 11">Belongs to the peptidase A8 family.</text>
</comment>
<comment type="subcellular location">
    <subcellularLocation>
        <location evidence="9">Cell membrane</location>
        <topology evidence="9">Multi-pass membrane protein</topology>
    </subcellularLocation>
</comment>
<keyword evidence="6 9" id="KW-0378">Hydrolase</keyword>
<accession>A6YFE4</accession>
<evidence type="ECO:0000256" key="3">
    <source>
        <dbReference type="ARBA" id="ARBA00022670"/>
    </source>
</evidence>
<dbReference type="AlphaFoldDB" id="A6YFE4"/>
<dbReference type="PRINTS" id="PR00781">
    <property type="entry name" value="LIPOSIGPTASE"/>
</dbReference>
<dbReference type="GO" id="GO:0004190">
    <property type="term" value="F:aspartic-type endopeptidase activity"/>
    <property type="evidence" value="ECO:0007669"/>
    <property type="project" value="UniProtKB-UniRule"/>
</dbReference>
<dbReference type="HAMAP" id="MF_00161">
    <property type="entry name" value="LspA"/>
    <property type="match status" value="1"/>
</dbReference>
<gene>
    <name evidence="9" type="primary">lspA</name>
</gene>
<evidence type="ECO:0000256" key="1">
    <source>
        <dbReference type="ARBA" id="ARBA00006139"/>
    </source>
</evidence>
<geneLocation type="plasmid" evidence="12">
    <name>pSI-1</name>
</geneLocation>
<evidence type="ECO:0000256" key="2">
    <source>
        <dbReference type="ARBA" id="ARBA00022475"/>
    </source>
</evidence>
<feature type="active site" evidence="9">
    <location>
        <position position="128"/>
    </location>
</feature>
<keyword evidence="3 9" id="KW-0645">Protease</keyword>
<keyword evidence="7 9" id="KW-1133">Transmembrane helix</keyword>
<evidence type="ECO:0000256" key="10">
    <source>
        <dbReference type="RuleBase" id="RU000594"/>
    </source>
</evidence>
<evidence type="ECO:0000313" key="12">
    <source>
        <dbReference type="EMBL" id="ABR66948.1"/>
    </source>
</evidence>
<dbReference type="NCBIfam" id="NF011362">
    <property type="entry name" value="PRK14781.1"/>
    <property type="match status" value="1"/>
</dbReference>
<comment type="function">
    <text evidence="9 10">This protein specifically catalyzes the removal of signal peptides from prolipoproteins.</text>
</comment>
<evidence type="ECO:0000256" key="11">
    <source>
        <dbReference type="RuleBase" id="RU004181"/>
    </source>
</evidence>
<keyword evidence="4 9" id="KW-0812">Transmembrane</keyword>
<feature type="active site" evidence="9">
    <location>
        <position position="114"/>
    </location>
</feature>
<evidence type="ECO:0000256" key="7">
    <source>
        <dbReference type="ARBA" id="ARBA00022989"/>
    </source>
</evidence>
<sequence length="153" mass="15851">MRRGGLLAVALLLAGADLFIKAQAEAGLSRGEVIEVPLLTIKLLYNTGVAFSLGSALPTGVVVAGTGVIITVLLTWLVMSAPKMSRTALTGGTLVAGGAIGNFIDRLDGRGVVDYLHSGWFPTFNLADVFVTVGTAVLVLGMLRPGKDPETEE</sequence>
<dbReference type="Pfam" id="PF01252">
    <property type="entry name" value="Peptidase_A8"/>
    <property type="match status" value="1"/>
</dbReference>
<dbReference type="UniPathway" id="UPA00665"/>
<dbReference type="PROSITE" id="PS00855">
    <property type="entry name" value="SPASE_II"/>
    <property type="match status" value="1"/>
</dbReference>
<reference evidence="12" key="2">
    <citation type="journal article" date="2008" name="Plasmid">
        <title>Comparative analysis of eight Arthrobacter plasmids.</title>
        <authorList>
            <person name="Jerke K."/>
            <person name="Nakatsu C.H."/>
            <person name="Beasley F."/>
            <person name="Konopka A."/>
        </authorList>
    </citation>
    <scope>NUCLEOTIDE SEQUENCE</scope>
    <source>
        <strain evidence="12">AK-1</strain>
        <plasmid evidence="12">pSI-1</plasmid>
    </source>
</reference>